<comment type="caution">
    <text evidence="1">The sequence shown here is derived from an EMBL/GenBank/DDBJ whole genome shotgun (WGS) entry which is preliminary data.</text>
</comment>
<evidence type="ECO:0000313" key="1">
    <source>
        <dbReference type="EMBL" id="CAI2381120.1"/>
    </source>
</evidence>
<gene>
    <name evidence="1" type="ORF">ECRASSUSDP1_LOCUS22566</name>
</gene>
<evidence type="ECO:0000313" key="2">
    <source>
        <dbReference type="Proteomes" id="UP001295684"/>
    </source>
</evidence>
<dbReference type="Proteomes" id="UP001295684">
    <property type="component" value="Unassembled WGS sequence"/>
</dbReference>
<organism evidence="1 2">
    <name type="scientific">Euplotes crassus</name>
    <dbReference type="NCBI Taxonomy" id="5936"/>
    <lineage>
        <taxon>Eukaryota</taxon>
        <taxon>Sar</taxon>
        <taxon>Alveolata</taxon>
        <taxon>Ciliophora</taxon>
        <taxon>Intramacronucleata</taxon>
        <taxon>Spirotrichea</taxon>
        <taxon>Hypotrichia</taxon>
        <taxon>Euplotida</taxon>
        <taxon>Euplotidae</taxon>
        <taxon>Moneuplotes</taxon>
    </lineage>
</organism>
<dbReference type="AlphaFoldDB" id="A0AAD1XXZ3"/>
<dbReference type="EMBL" id="CAMPGE010023147">
    <property type="protein sequence ID" value="CAI2381120.1"/>
    <property type="molecule type" value="Genomic_DNA"/>
</dbReference>
<accession>A0AAD1XXZ3</accession>
<sequence>MLALFLGTILKIQCLRYQKFMREDEKGWVHQNLLLRCYWYWNKRNLPASIKPFRCCLSFRK</sequence>
<name>A0AAD1XXZ3_EUPCR</name>
<keyword evidence="2" id="KW-1185">Reference proteome</keyword>
<protein>
    <submittedName>
        <fullName evidence="1">Uncharacterized protein</fullName>
    </submittedName>
</protein>
<proteinExistence type="predicted"/>
<reference evidence="1" key="1">
    <citation type="submission" date="2023-07" db="EMBL/GenBank/DDBJ databases">
        <authorList>
            <consortium name="AG Swart"/>
            <person name="Singh M."/>
            <person name="Singh A."/>
            <person name="Seah K."/>
            <person name="Emmerich C."/>
        </authorList>
    </citation>
    <scope>NUCLEOTIDE SEQUENCE</scope>
    <source>
        <strain evidence="1">DP1</strain>
    </source>
</reference>